<keyword evidence="3" id="KW-0812">Transmembrane</keyword>
<feature type="domain" description="Tyrosine-protein phosphatase" evidence="4">
    <location>
        <begin position="93"/>
        <end position="225"/>
    </location>
</feature>
<dbReference type="AlphaFoldDB" id="A0A8J7E004"/>
<dbReference type="InterPro" id="IPR000340">
    <property type="entry name" value="Dual-sp_phosphatase_cat-dom"/>
</dbReference>
<name>A0A8J7E004_9CYAN</name>
<evidence type="ECO:0000256" key="2">
    <source>
        <dbReference type="ARBA" id="ARBA00022912"/>
    </source>
</evidence>
<evidence type="ECO:0000313" key="6">
    <source>
        <dbReference type="EMBL" id="MBE9117961.1"/>
    </source>
</evidence>
<protein>
    <submittedName>
        <fullName evidence="6">Dual specificity protein phosphatase family protein</fullName>
    </submittedName>
</protein>
<dbReference type="Pfam" id="PF00782">
    <property type="entry name" value="DSPc"/>
    <property type="match status" value="1"/>
</dbReference>
<dbReference type="PROSITE" id="PS00383">
    <property type="entry name" value="TYR_PHOSPHATASE_1"/>
    <property type="match status" value="1"/>
</dbReference>
<dbReference type="InterPro" id="IPR020422">
    <property type="entry name" value="TYR_PHOSPHATASE_DUAL_dom"/>
</dbReference>
<keyword evidence="2" id="KW-0904">Protein phosphatase</keyword>
<feature type="transmembrane region" description="Helical" evidence="3">
    <location>
        <begin position="6"/>
        <end position="26"/>
    </location>
</feature>
<dbReference type="GO" id="GO:0004721">
    <property type="term" value="F:phosphoprotein phosphatase activity"/>
    <property type="evidence" value="ECO:0007669"/>
    <property type="project" value="UniProtKB-KW"/>
</dbReference>
<organism evidence="6 7">
    <name type="scientific">Lusitaniella coriacea LEGE 07157</name>
    <dbReference type="NCBI Taxonomy" id="945747"/>
    <lineage>
        <taxon>Bacteria</taxon>
        <taxon>Bacillati</taxon>
        <taxon>Cyanobacteriota</taxon>
        <taxon>Cyanophyceae</taxon>
        <taxon>Spirulinales</taxon>
        <taxon>Lusitaniellaceae</taxon>
        <taxon>Lusitaniella</taxon>
    </lineage>
</organism>
<evidence type="ECO:0000259" key="4">
    <source>
        <dbReference type="PROSITE" id="PS50054"/>
    </source>
</evidence>
<evidence type="ECO:0000259" key="5">
    <source>
        <dbReference type="PROSITE" id="PS50056"/>
    </source>
</evidence>
<dbReference type="SUPFAM" id="SSF52799">
    <property type="entry name" value="(Phosphotyrosine protein) phosphatases II"/>
    <property type="match status" value="1"/>
</dbReference>
<dbReference type="InterPro" id="IPR016130">
    <property type="entry name" value="Tyr_Pase_AS"/>
</dbReference>
<proteinExistence type="predicted"/>
<gene>
    <name evidence="6" type="ORF">IQ249_18855</name>
</gene>
<dbReference type="PROSITE" id="PS50054">
    <property type="entry name" value="TYR_PHOSPHATASE_DUAL"/>
    <property type="match status" value="1"/>
</dbReference>
<feature type="domain" description="Tyrosine specific protein phosphatases" evidence="5">
    <location>
        <begin position="154"/>
        <end position="220"/>
    </location>
</feature>
<keyword evidence="3" id="KW-1133">Transmembrane helix</keyword>
<evidence type="ECO:0000256" key="1">
    <source>
        <dbReference type="ARBA" id="ARBA00022801"/>
    </source>
</evidence>
<feature type="transmembrane region" description="Helical" evidence="3">
    <location>
        <begin position="64"/>
        <end position="84"/>
    </location>
</feature>
<dbReference type="PROSITE" id="PS50056">
    <property type="entry name" value="TYR_PHOSPHATASE_2"/>
    <property type="match status" value="1"/>
</dbReference>
<feature type="transmembrane region" description="Helical" evidence="3">
    <location>
        <begin position="33"/>
        <end position="52"/>
    </location>
</feature>
<dbReference type="SMART" id="SM00195">
    <property type="entry name" value="DSPc"/>
    <property type="match status" value="1"/>
</dbReference>
<keyword evidence="1" id="KW-0378">Hydrolase</keyword>
<dbReference type="PANTHER" id="PTHR47216">
    <property type="match status" value="1"/>
</dbReference>
<dbReference type="PANTHER" id="PTHR47216:SF4">
    <property type="entry name" value="OS01G0859400 PROTEIN"/>
    <property type="match status" value="1"/>
</dbReference>
<evidence type="ECO:0000256" key="3">
    <source>
        <dbReference type="SAM" id="Phobius"/>
    </source>
</evidence>
<keyword evidence="7" id="KW-1185">Reference proteome</keyword>
<keyword evidence="3" id="KW-0472">Membrane</keyword>
<dbReference type="InterPro" id="IPR000387">
    <property type="entry name" value="Tyr_Pase_dom"/>
</dbReference>
<dbReference type="InterPro" id="IPR029021">
    <property type="entry name" value="Prot-tyrosine_phosphatase-like"/>
</dbReference>
<sequence length="225" mass="24834">MQTAAIPVQYALLFSSLGILLMGVSFQWGSKSWLLGWLGANFILVGAAYGGLGARVLGKQSNGAIAPWALFLLFPFFSLTWSVWHLQRFASREPCACLIAPGIWLGRKAFAKELPDNISLLVDLTAEFPEPPRAILGKTYLCLPTLDASVPSPEAFLHLVQIIAAWQGNVYIHCALGRGRSATVAAAVLIEKGIIRDWQNAERYLQEIRPSVRLNRVQRHFLAHL</sequence>
<dbReference type="EMBL" id="JADEWZ010000034">
    <property type="protein sequence ID" value="MBE9117961.1"/>
    <property type="molecule type" value="Genomic_DNA"/>
</dbReference>
<reference evidence="6" key="1">
    <citation type="submission" date="2020-10" db="EMBL/GenBank/DDBJ databases">
        <authorList>
            <person name="Castelo-Branco R."/>
            <person name="Eusebio N."/>
            <person name="Adriana R."/>
            <person name="Vieira A."/>
            <person name="Brugerolle De Fraissinette N."/>
            <person name="Rezende De Castro R."/>
            <person name="Schneider M.P."/>
            <person name="Vasconcelos V."/>
            <person name="Leao P.N."/>
        </authorList>
    </citation>
    <scope>NUCLEOTIDE SEQUENCE</scope>
    <source>
        <strain evidence="6">LEGE 07157</strain>
    </source>
</reference>
<dbReference type="Gene3D" id="3.90.190.10">
    <property type="entry name" value="Protein tyrosine phosphatase superfamily"/>
    <property type="match status" value="1"/>
</dbReference>
<evidence type="ECO:0000313" key="7">
    <source>
        <dbReference type="Proteomes" id="UP000654482"/>
    </source>
</evidence>
<accession>A0A8J7E004</accession>
<comment type="caution">
    <text evidence="6">The sequence shown here is derived from an EMBL/GenBank/DDBJ whole genome shotgun (WGS) entry which is preliminary data.</text>
</comment>
<dbReference type="Proteomes" id="UP000654482">
    <property type="component" value="Unassembled WGS sequence"/>
</dbReference>
<dbReference type="RefSeq" id="WP_194031047.1">
    <property type="nucleotide sequence ID" value="NZ_JADEWZ010000034.1"/>
</dbReference>